<evidence type="ECO:0000256" key="3">
    <source>
        <dbReference type="ARBA" id="ARBA00022692"/>
    </source>
</evidence>
<protein>
    <submittedName>
        <fullName evidence="7">MATE family multidrug resistance protein</fullName>
    </submittedName>
</protein>
<sequence length="443" mass="47719">MRVRAPGNRELLHFAAPVILANLATPLLGLADTAIMGRFPDPAYIGAVAVGGTIFTMLLWIFSFLRQSTVGLTAQAVGAGDAAELDAALLRPLLLGAGIGLLLLLLARPLREQALTLMAAAADVEGYARDYFNWRIGSAPFALANYALFAWFIGQRRTRLVMLLQIVLNASNVALTALFVLGLGWGPAGAGLGTALCEGLVCVWALWLARHALRPAAWRGGVLRRDRLLQLFRANRDIMIRTCLLMLTFTAFTRVGAGLSTLTLSANQILMQWLLVSAFFLDGFANAAEVWAGQAVGARDPQLLRVVAVRSGRLALLTALLLSGLIWCAREPLVALVTVSPELRALALDYLPWLAAVPLLSVAAFLFDGLFFGALHTAPLRDMMLIAVAAYFLALWWGLGRFGNHGLWAALLLFFVLRGALLALCWPGLLRRVAAAPPADHTL</sequence>
<evidence type="ECO:0000256" key="5">
    <source>
        <dbReference type="ARBA" id="ARBA00023136"/>
    </source>
</evidence>
<dbReference type="Proteomes" id="UP000246569">
    <property type="component" value="Unassembled WGS sequence"/>
</dbReference>
<comment type="subcellular location">
    <subcellularLocation>
        <location evidence="1">Membrane</location>
        <topology evidence="1">Multi-pass membrane protein</topology>
    </subcellularLocation>
</comment>
<dbReference type="PANTHER" id="PTHR42893:SF46">
    <property type="entry name" value="PROTEIN DETOXIFICATION 44, CHLOROPLASTIC"/>
    <property type="match status" value="1"/>
</dbReference>
<dbReference type="InterPro" id="IPR002528">
    <property type="entry name" value="MATE_fam"/>
</dbReference>
<dbReference type="AlphaFoldDB" id="A0A317MUP6"/>
<feature type="transmembrane region" description="Helical" evidence="6">
    <location>
        <begin position="93"/>
        <end position="111"/>
    </location>
</feature>
<reference evidence="7 8" key="1">
    <citation type="submission" date="2018-05" db="EMBL/GenBank/DDBJ databases">
        <title>Genomic Encyclopedia of Type Strains, Phase IV (KMG-IV): sequencing the most valuable type-strain genomes for metagenomic binning, comparative biology and taxonomic classification.</title>
        <authorList>
            <person name="Goeker M."/>
        </authorList>
    </citation>
    <scope>NUCLEOTIDE SEQUENCE [LARGE SCALE GENOMIC DNA]</scope>
    <source>
        <strain evidence="7 8">DSM 23606</strain>
    </source>
</reference>
<evidence type="ECO:0000256" key="4">
    <source>
        <dbReference type="ARBA" id="ARBA00022989"/>
    </source>
</evidence>
<dbReference type="CDD" id="cd13136">
    <property type="entry name" value="MATE_DinF_like"/>
    <property type="match status" value="1"/>
</dbReference>
<feature type="transmembrane region" description="Helical" evidence="6">
    <location>
        <begin position="43"/>
        <end position="65"/>
    </location>
</feature>
<keyword evidence="5 6" id="KW-0472">Membrane</keyword>
<feature type="transmembrane region" description="Helical" evidence="6">
    <location>
        <begin position="188"/>
        <end position="209"/>
    </location>
</feature>
<feature type="transmembrane region" description="Helical" evidence="6">
    <location>
        <begin position="269"/>
        <end position="293"/>
    </location>
</feature>
<feature type="transmembrane region" description="Helical" evidence="6">
    <location>
        <begin position="383"/>
        <end position="399"/>
    </location>
</feature>
<dbReference type="RefSeq" id="WP_170123569.1">
    <property type="nucleotide sequence ID" value="NZ_QGTJ01000005.1"/>
</dbReference>
<proteinExistence type="inferred from homology"/>
<dbReference type="EMBL" id="QGTJ01000005">
    <property type="protein sequence ID" value="PWV61628.1"/>
    <property type="molecule type" value="Genomic_DNA"/>
</dbReference>
<feature type="transmembrane region" description="Helical" evidence="6">
    <location>
        <begin position="160"/>
        <end position="182"/>
    </location>
</feature>
<dbReference type="PANTHER" id="PTHR42893">
    <property type="entry name" value="PROTEIN DETOXIFICATION 44, CHLOROPLASTIC-RELATED"/>
    <property type="match status" value="1"/>
</dbReference>
<dbReference type="NCBIfam" id="TIGR00797">
    <property type="entry name" value="matE"/>
    <property type="match status" value="1"/>
</dbReference>
<feature type="transmembrane region" description="Helical" evidence="6">
    <location>
        <begin position="405"/>
        <end position="426"/>
    </location>
</feature>
<dbReference type="Pfam" id="PF01554">
    <property type="entry name" value="MatE"/>
    <property type="match status" value="2"/>
</dbReference>
<feature type="transmembrane region" description="Helical" evidence="6">
    <location>
        <begin position="350"/>
        <end position="371"/>
    </location>
</feature>
<keyword evidence="3 6" id="KW-0812">Transmembrane</keyword>
<keyword evidence="4 6" id="KW-1133">Transmembrane helix</keyword>
<feature type="transmembrane region" description="Helical" evidence="6">
    <location>
        <begin position="314"/>
        <end position="338"/>
    </location>
</feature>
<dbReference type="InterPro" id="IPR044644">
    <property type="entry name" value="DinF-like"/>
</dbReference>
<organism evidence="7 8">
    <name type="scientific">Plasticicumulans acidivorans</name>
    <dbReference type="NCBI Taxonomy" id="886464"/>
    <lineage>
        <taxon>Bacteria</taxon>
        <taxon>Pseudomonadati</taxon>
        <taxon>Pseudomonadota</taxon>
        <taxon>Gammaproteobacteria</taxon>
        <taxon>Candidatus Competibacteraceae</taxon>
        <taxon>Plasticicumulans</taxon>
    </lineage>
</organism>
<evidence type="ECO:0000256" key="1">
    <source>
        <dbReference type="ARBA" id="ARBA00004141"/>
    </source>
</evidence>
<gene>
    <name evidence="7" type="ORF">C7443_10556</name>
</gene>
<evidence type="ECO:0000313" key="7">
    <source>
        <dbReference type="EMBL" id="PWV61628.1"/>
    </source>
</evidence>
<dbReference type="GO" id="GO:0042910">
    <property type="term" value="F:xenobiotic transmembrane transporter activity"/>
    <property type="evidence" value="ECO:0007669"/>
    <property type="project" value="InterPro"/>
</dbReference>
<evidence type="ECO:0000256" key="6">
    <source>
        <dbReference type="SAM" id="Phobius"/>
    </source>
</evidence>
<feature type="transmembrane region" description="Helical" evidence="6">
    <location>
        <begin position="131"/>
        <end position="153"/>
    </location>
</feature>
<evidence type="ECO:0000313" key="8">
    <source>
        <dbReference type="Proteomes" id="UP000246569"/>
    </source>
</evidence>
<feature type="transmembrane region" description="Helical" evidence="6">
    <location>
        <begin position="12"/>
        <end position="31"/>
    </location>
</feature>
<keyword evidence="8" id="KW-1185">Reference proteome</keyword>
<evidence type="ECO:0000256" key="2">
    <source>
        <dbReference type="ARBA" id="ARBA00010199"/>
    </source>
</evidence>
<feature type="transmembrane region" description="Helical" evidence="6">
    <location>
        <begin position="238"/>
        <end position="257"/>
    </location>
</feature>
<accession>A0A317MUP6</accession>
<comment type="similarity">
    <text evidence="2">Belongs to the multi antimicrobial extrusion (MATE) (TC 2.A.66.1) family.</text>
</comment>
<dbReference type="GO" id="GO:0015297">
    <property type="term" value="F:antiporter activity"/>
    <property type="evidence" value="ECO:0007669"/>
    <property type="project" value="InterPro"/>
</dbReference>
<dbReference type="GO" id="GO:0005886">
    <property type="term" value="C:plasma membrane"/>
    <property type="evidence" value="ECO:0007669"/>
    <property type="project" value="TreeGrafter"/>
</dbReference>
<name>A0A317MUP6_9GAMM</name>
<comment type="caution">
    <text evidence="7">The sequence shown here is derived from an EMBL/GenBank/DDBJ whole genome shotgun (WGS) entry which is preliminary data.</text>
</comment>